<evidence type="ECO:0000256" key="4">
    <source>
        <dbReference type="ARBA" id="ARBA00022837"/>
    </source>
</evidence>
<dbReference type="InterPro" id="IPR000917">
    <property type="entry name" value="Sulfatase_N"/>
</dbReference>
<dbReference type="Pfam" id="PF00884">
    <property type="entry name" value="Sulfatase"/>
    <property type="match status" value="1"/>
</dbReference>
<dbReference type="InterPro" id="IPR024607">
    <property type="entry name" value="Sulfatase_CS"/>
</dbReference>
<dbReference type="SUPFAM" id="SSF53649">
    <property type="entry name" value="Alkaline phosphatase-like"/>
    <property type="match status" value="1"/>
</dbReference>
<feature type="domain" description="Sulfatase N-terminal" evidence="6">
    <location>
        <begin position="4"/>
        <end position="337"/>
    </location>
</feature>
<dbReference type="EMBL" id="UINC01002597">
    <property type="protein sequence ID" value="SUZ98356.1"/>
    <property type="molecule type" value="Genomic_DNA"/>
</dbReference>
<dbReference type="Pfam" id="PF14707">
    <property type="entry name" value="Sulfatase_C"/>
    <property type="match status" value="1"/>
</dbReference>
<dbReference type="PROSITE" id="PS00523">
    <property type="entry name" value="SULFATASE_1"/>
    <property type="match status" value="1"/>
</dbReference>
<dbReference type="GO" id="GO:0004065">
    <property type="term" value="F:arylsulfatase activity"/>
    <property type="evidence" value="ECO:0007669"/>
    <property type="project" value="TreeGrafter"/>
</dbReference>
<dbReference type="PANTHER" id="PTHR42693">
    <property type="entry name" value="ARYLSULFATASE FAMILY MEMBER"/>
    <property type="match status" value="1"/>
</dbReference>
<dbReference type="Gene3D" id="3.40.720.10">
    <property type="entry name" value="Alkaline Phosphatase, subunit A"/>
    <property type="match status" value="1"/>
</dbReference>
<dbReference type="AlphaFoldDB" id="A0A381S2P6"/>
<dbReference type="PANTHER" id="PTHR42693:SF53">
    <property type="entry name" value="ENDO-4-O-SULFATASE"/>
    <property type="match status" value="1"/>
</dbReference>
<sequence length="483" mass="53499">MGIDSVSAFNTKMGLKTPAIDRLASEGMSFMDAHSTSGVCSPTRYGLLTGRYNWRSRLKRGIVGKWERPLIADARLTLPEMFRAQGYATCMIGKWHLGWNWPEKGGGVTEKLDKIDFTKPIAGGPNSHGFDYYFGDDVPNWPPYVWRENVNLLGNLTAQIKQGTMVGVSAGPAVPDWDFSAVLLEYGKRCAEYVRGRKGKEQPFFLYFPMPSPHTPIAPGGKFKGITGISPYADFLVETDWAVSEIMKALKDTDQADNTVVFFTCDNGTSPKANFPQLDAAGVHLNVNWRGWKADAYEGGHRVPFIVRWPGQVKPGTRSTQTITLTDIMATCAGILGAELPANAAEDSVSLLPVLRGKKMEKPLHDVVIHHSGSGHFAIRKAQWKLLLCRGSGGWSPPRETEAEKKKLPMLQLYDLANDPKESKNLHAQYPNKVKELVSDLAKAFRNGRTTHGPRQQNEGWPNTIPKPVLQKFPQLADPKIKS</sequence>
<dbReference type="InterPro" id="IPR017850">
    <property type="entry name" value="Alkaline_phosphatase_core_sf"/>
</dbReference>
<name>A0A381S2P6_9ZZZZ</name>
<dbReference type="Gene3D" id="3.30.1120.10">
    <property type="match status" value="1"/>
</dbReference>
<dbReference type="GO" id="GO:0046872">
    <property type="term" value="F:metal ion binding"/>
    <property type="evidence" value="ECO:0007669"/>
    <property type="project" value="UniProtKB-KW"/>
</dbReference>
<evidence type="ECO:0000256" key="2">
    <source>
        <dbReference type="ARBA" id="ARBA00022723"/>
    </source>
</evidence>
<dbReference type="CDD" id="cd16143">
    <property type="entry name" value="ARS_like"/>
    <property type="match status" value="1"/>
</dbReference>
<evidence type="ECO:0000256" key="3">
    <source>
        <dbReference type="ARBA" id="ARBA00022801"/>
    </source>
</evidence>
<evidence type="ECO:0000256" key="5">
    <source>
        <dbReference type="SAM" id="MobiDB-lite"/>
    </source>
</evidence>
<feature type="region of interest" description="Disordered" evidence="5">
    <location>
        <begin position="446"/>
        <end position="483"/>
    </location>
</feature>
<evidence type="ECO:0000256" key="1">
    <source>
        <dbReference type="ARBA" id="ARBA00008779"/>
    </source>
</evidence>
<evidence type="ECO:0000259" key="6">
    <source>
        <dbReference type="Pfam" id="PF00884"/>
    </source>
</evidence>
<reference evidence="7" key="1">
    <citation type="submission" date="2018-05" db="EMBL/GenBank/DDBJ databases">
        <authorList>
            <person name="Lanie J.A."/>
            <person name="Ng W.-L."/>
            <person name="Kazmierczak K.M."/>
            <person name="Andrzejewski T.M."/>
            <person name="Davidsen T.M."/>
            <person name="Wayne K.J."/>
            <person name="Tettelin H."/>
            <person name="Glass J.I."/>
            <person name="Rusch D."/>
            <person name="Podicherti R."/>
            <person name="Tsui H.-C.T."/>
            <person name="Winkler M.E."/>
        </authorList>
    </citation>
    <scope>NUCLEOTIDE SEQUENCE</scope>
</reference>
<proteinExistence type="inferred from homology"/>
<dbReference type="InterPro" id="IPR050738">
    <property type="entry name" value="Sulfatase"/>
</dbReference>
<feature type="compositionally biased region" description="Polar residues" evidence="5">
    <location>
        <begin position="448"/>
        <end position="461"/>
    </location>
</feature>
<keyword evidence="2" id="KW-0479">Metal-binding</keyword>
<accession>A0A381S2P6</accession>
<protein>
    <recommendedName>
        <fullName evidence="6">Sulfatase N-terminal domain-containing protein</fullName>
    </recommendedName>
</protein>
<organism evidence="7">
    <name type="scientific">marine metagenome</name>
    <dbReference type="NCBI Taxonomy" id="408172"/>
    <lineage>
        <taxon>unclassified sequences</taxon>
        <taxon>metagenomes</taxon>
        <taxon>ecological metagenomes</taxon>
    </lineage>
</organism>
<keyword evidence="4" id="KW-0106">Calcium</keyword>
<gene>
    <name evidence="7" type="ORF">METZ01_LOCUS51210</name>
</gene>
<comment type="similarity">
    <text evidence="1">Belongs to the sulfatase family.</text>
</comment>
<keyword evidence="3" id="KW-0378">Hydrolase</keyword>
<evidence type="ECO:0000313" key="7">
    <source>
        <dbReference type="EMBL" id="SUZ98356.1"/>
    </source>
</evidence>
<dbReference type="PROSITE" id="PS00149">
    <property type="entry name" value="SULFATASE_2"/>
    <property type="match status" value="1"/>
</dbReference>